<accession>A0A7C5V1L8</accession>
<comment type="caution">
    <text evidence="2">The sequence shown here is derived from an EMBL/GenBank/DDBJ whole genome shotgun (WGS) entry which is preliminary data.</text>
</comment>
<protein>
    <submittedName>
        <fullName evidence="2">Nucleotidyltransferase domain-containing protein</fullName>
    </submittedName>
</protein>
<dbReference type="InterPro" id="IPR041633">
    <property type="entry name" value="Polbeta"/>
</dbReference>
<gene>
    <name evidence="2" type="ORF">ENL71_06865</name>
</gene>
<dbReference type="SUPFAM" id="SSF81301">
    <property type="entry name" value="Nucleotidyltransferase"/>
    <property type="match status" value="1"/>
</dbReference>
<keyword evidence="2" id="KW-0808">Transferase</keyword>
<proteinExistence type="predicted"/>
<dbReference type="PANTHER" id="PTHR43852:SF2">
    <property type="entry name" value="PROTEIN ADENYLYLTRANSFERASE MNTA"/>
    <property type="match status" value="1"/>
</dbReference>
<dbReference type="InterPro" id="IPR043519">
    <property type="entry name" value="NT_sf"/>
</dbReference>
<dbReference type="GO" id="GO:0016740">
    <property type="term" value="F:transferase activity"/>
    <property type="evidence" value="ECO:0007669"/>
    <property type="project" value="UniProtKB-KW"/>
</dbReference>
<dbReference type="AlphaFoldDB" id="A0A7C5V1L8"/>
<dbReference type="InterPro" id="IPR052930">
    <property type="entry name" value="TA_antitoxin_MntA"/>
</dbReference>
<dbReference type="Pfam" id="PF18765">
    <property type="entry name" value="Polbeta"/>
    <property type="match status" value="1"/>
</dbReference>
<organism evidence="2">
    <name type="scientific">Caldicellulosiruptor owensensis</name>
    <dbReference type="NCBI Taxonomy" id="55205"/>
    <lineage>
        <taxon>Bacteria</taxon>
        <taxon>Bacillati</taxon>
        <taxon>Bacillota</taxon>
        <taxon>Bacillota incertae sedis</taxon>
        <taxon>Caldicellulosiruptorales</taxon>
        <taxon>Caldicellulosiruptoraceae</taxon>
        <taxon>Caldicellulosiruptor</taxon>
    </lineage>
</organism>
<dbReference type="CDD" id="cd05403">
    <property type="entry name" value="NT_KNTase_like"/>
    <property type="match status" value="1"/>
</dbReference>
<evidence type="ECO:0000259" key="1">
    <source>
        <dbReference type="Pfam" id="PF18765"/>
    </source>
</evidence>
<reference evidence="2" key="1">
    <citation type="journal article" date="2020" name="mSystems">
        <title>Genome- and Community-Level Interaction Insights into Carbon Utilization and Element Cycling Functions of Hydrothermarchaeota in Hydrothermal Sediment.</title>
        <authorList>
            <person name="Zhou Z."/>
            <person name="Liu Y."/>
            <person name="Xu W."/>
            <person name="Pan J."/>
            <person name="Luo Z.H."/>
            <person name="Li M."/>
        </authorList>
    </citation>
    <scope>NUCLEOTIDE SEQUENCE [LARGE SCALE GENOMIC DNA]</scope>
    <source>
        <strain evidence="2">SpSt-102</strain>
    </source>
</reference>
<feature type="domain" description="Polymerase beta nucleotidyltransferase" evidence="1">
    <location>
        <begin position="10"/>
        <end position="104"/>
    </location>
</feature>
<dbReference type="Gene3D" id="3.30.460.10">
    <property type="entry name" value="Beta Polymerase, domain 2"/>
    <property type="match status" value="1"/>
</dbReference>
<evidence type="ECO:0000313" key="2">
    <source>
        <dbReference type="EMBL" id="HHS02204.1"/>
    </source>
</evidence>
<dbReference type="EMBL" id="DRUZ01000082">
    <property type="protein sequence ID" value="HHS02204.1"/>
    <property type="molecule type" value="Genomic_DNA"/>
</dbReference>
<name>A0A7C5V1L8_9FIRM</name>
<dbReference type="NCBIfam" id="NF047752">
    <property type="entry name" value="MntA_antitoxin"/>
    <property type="match status" value="1"/>
</dbReference>
<sequence length="146" mass="17222">MEKDKIVKILKEYFDKEDAVVFAYLFGSYAKGKEHKQSDVDIAVYINELIAKDPKKVLEFQVKHMSNISDMLKREVDLVILNQASPLLRHEVISEGILLLEKDHNKLVNFKKVSFYYYQDWLHIMKIKMIYIKERISADGKERIGQ</sequence>
<dbReference type="PANTHER" id="PTHR43852">
    <property type="entry name" value="NUCLEOTIDYLTRANSFERASE"/>
    <property type="match status" value="1"/>
</dbReference>